<gene>
    <name evidence="1" type="ORF">MMF94_27335</name>
</gene>
<evidence type="ECO:0000313" key="2">
    <source>
        <dbReference type="Proteomes" id="UP001299970"/>
    </source>
</evidence>
<sequence length="157" mass="15632">MREHPGSASAPGITRRQLITGLLLLPPALAGCAIGSSAQAGPDPLIALADAARNDVALAGRAITSTPALAPRIQPLVDARTAHAQALDAEVARLDPSQPSRPPAQATARTVTLAEVRAAVLASGQSATAAVLTLPPDRVGLVASVAACCAAYAQVLG</sequence>
<dbReference type="PROSITE" id="PS51257">
    <property type="entry name" value="PROKAR_LIPOPROTEIN"/>
    <property type="match status" value="1"/>
</dbReference>
<evidence type="ECO:0000313" key="1">
    <source>
        <dbReference type="EMBL" id="MCH6169428.1"/>
    </source>
</evidence>
<accession>A0ABS9TLQ2</accession>
<name>A0ABS9TLQ2_9PSEU</name>
<dbReference type="RefSeq" id="WP_241040071.1">
    <property type="nucleotide sequence ID" value="NZ_BAAAJF010000045.1"/>
</dbReference>
<dbReference type="EMBL" id="JAKXMK010000025">
    <property type="protein sequence ID" value="MCH6169428.1"/>
    <property type="molecule type" value="Genomic_DNA"/>
</dbReference>
<dbReference type="Proteomes" id="UP001299970">
    <property type="component" value="Unassembled WGS sequence"/>
</dbReference>
<organism evidence="1 2">
    <name type="scientific">Pseudonocardia alaniniphila</name>
    <dbReference type="NCBI Taxonomy" id="75291"/>
    <lineage>
        <taxon>Bacteria</taxon>
        <taxon>Bacillati</taxon>
        <taxon>Actinomycetota</taxon>
        <taxon>Actinomycetes</taxon>
        <taxon>Pseudonocardiales</taxon>
        <taxon>Pseudonocardiaceae</taxon>
        <taxon>Pseudonocardia</taxon>
    </lineage>
</organism>
<dbReference type="PROSITE" id="PS51318">
    <property type="entry name" value="TAT"/>
    <property type="match status" value="1"/>
</dbReference>
<protein>
    <submittedName>
        <fullName evidence="1">Uncharacterized protein</fullName>
    </submittedName>
</protein>
<keyword evidence="2" id="KW-1185">Reference proteome</keyword>
<comment type="caution">
    <text evidence="1">The sequence shown here is derived from an EMBL/GenBank/DDBJ whole genome shotgun (WGS) entry which is preliminary data.</text>
</comment>
<proteinExistence type="predicted"/>
<dbReference type="InterPro" id="IPR006311">
    <property type="entry name" value="TAT_signal"/>
</dbReference>
<reference evidence="1 2" key="1">
    <citation type="submission" date="2022-03" db="EMBL/GenBank/DDBJ databases">
        <title>Pseudonocardia alaer sp. nov., a novel actinomycete isolated from reed forest soil.</title>
        <authorList>
            <person name="Wang L."/>
        </authorList>
    </citation>
    <scope>NUCLEOTIDE SEQUENCE [LARGE SCALE GENOMIC DNA]</scope>
    <source>
        <strain evidence="1 2">Y-16303</strain>
    </source>
</reference>